<dbReference type="RefSeq" id="WP_143596202.1">
    <property type="nucleotide sequence ID" value="NZ_FWZX01000007.1"/>
</dbReference>
<evidence type="ECO:0000313" key="2">
    <source>
        <dbReference type="EMBL" id="SMF20244.1"/>
    </source>
</evidence>
<dbReference type="CDD" id="cd01983">
    <property type="entry name" value="SIMIBI"/>
    <property type="match status" value="1"/>
</dbReference>
<dbReference type="Pfam" id="PF24404">
    <property type="entry name" value="nSTAND_NTPase7"/>
    <property type="match status" value="1"/>
</dbReference>
<dbReference type="Proteomes" id="UP000192917">
    <property type="component" value="Unassembled WGS sequence"/>
</dbReference>
<dbReference type="EMBL" id="FWZX01000007">
    <property type="protein sequence ID" value="SMF20244.1"/>
    <property type="molecule type" value="Genomic_DNA"/>
</dbReference>
<reference evidence="2 3" key="1">
    <citation type="submission" date="2017-04" db="EMBL/GenBank/DDBJ databases">
        <authorList>
            <person name="Afonso C.L."/>
            <person name="Miller P.J."/>
            <person name="Scott M.A."/>
            <person name="Spackman E."/>
            <person name="Goraichik I."/>
            <person name="Dimitrov K.M."/>
            <person name="Suarez D.L."/>
            <person name="Swayne D.E."/>
        </authorList>
    </citation>
    <scope>NUCLEOTIDE SEQUENCE [LARGE SCALE GENOMIC DNA]</scope>
    <source>
        <strain evidence="2 3">USBA 355</strain>
    </source>
</reference>
<evidence type="ECO:0000313" key="3">
    <source>
        <dbReference type="Proteomes" id="UP000192917"/>
    </source>
</evidence>
<dbReference type="SUPFAM" id="SSF52540">
    <property type="entry name" value="P-loop containing nucleoside triphosphate hydrolases"/>
    <property type="match status" value="1"/>
</dbReference>
<protein>
    <recommendedName>
        <fullName evidence="1">Inactive Sirtuin domain-containing protein</fullName>
    </recommendedName>
</protein>
<sequence>MASARTIQLSSIPAPLLSHLESRDAVVWVLDSFAAEAGAEQVASVLRLPWRLALSESSEPRLISELERTDDPEDPLVRQRGFVHVVDSNPAELLLPPRCLPVYLLNGRGEAASLTGLAALTRRFTMLDTLRRMEPRELILLLGRDSTLPKELAELWHDGLRTVVTVVSDSPTIAAELEEWVDANEIAAAVAYHPLAAGKFCKELVDAHFAGRESQRINVRIRDSHGVARTYDVTALDDPERPLLANYDILHERDLRRLQPEDLTLEQIQDFFQDAASAWRPYAAGMPWPRDDQHWQRLRSRLRRLDRDGSEANRVAFIAAESGAGGTTLLRNLAWIAAEEGYPTLVAKSAPFAPKALEMANFMTRVMEIQRLSVVETGGERLYEAPWLVAFDRMHWQGREADLRQFLRELEKSGRPACIIIVTGPYLGVEYYDDRHFLALGMLSHELTLGETIALGNHLNRYLAPHGPVRSEYEWRNFYEATSVQSGQGIAAFWISLSFWLQRQFDMQETVQSWIYRQFKENVHEDDIKSAMLSIAALSTERYPLPDAMLPATADWPMSQKIEDKRKDVPGLCLVRISREGDRYWALVHNIIGRYLLTALFYDFPSRVAAGFEDAMNPEHLRFLALRRLSRTPALAGC</sequence>
<dbReference type="InterPro" id="IPR057063">
    <property type="entry name" value="iSirtuin"/>
</dbReference>
<feature type="domain" description="Inactive Sirtuin" evidence="1">
    <location>
        <begin position="12"/>
        <end position="192"/>
    </location>
</feature>
<accession>A0A1Y6BT99</accession>
<dbReference type="Pfam" id="PF24403">
    <property type="entry name" value="iSirtuin"/>
    <property type="match status" value="1"/>
</dbReference>
<organism evidence="2 3">
    <name type="scientific">Tistlia consotensis USBA 355</name>
    <dbReference type="NCBI Taxonomy" id="560819"/>
    <lineage>
        <taxon>Bacteria</taxon>
        <taxon>Pseudomonadati</taxon>
        <taxon>Pseudomonadota</taxon>
        <taxon>Alphaproteobacteria</taxon>
        <taxon>Rhodospirillales</taxon>
        <taxon>Rhodovibrionaceae</taxon>
        <taxon>Tistlia</taxon>
    </lineage>
</organism>
<dbReference type="STRING" id="560819.SAMN05428998_1072"/>
<keyword evidence="3" id="KW-1185">Reference proteome</keyword>
<dbReference type="Gene3D" id="3.40.50.300">
    <property type="entry name" value="P-loop containing nucleotide triphosphate hydrolases"/>
    <property type="match status" value="1"/>
</dbReference>
<proteinExistence type="predicted"/>
<dbReference type="AlphaFoldDB" id="A0A1Y6BT99"/>
<gene>
    <name evidence="2" type="ORF">SAMN05428998_1072</name>
</gene>
<name>A0A1Y6BT99_9PROT</name>
<evidence type="ECO:0000259" key="1">
    <source>
        <dbReference type="Pfam" id="PF24403"/>
    </source>
</evidence>
<dbReference type="InterPro" id="IPR027417">
    <property type="entry name" value="P-loop_NTPase"/>
</dbReference>